<dbReference type="InterPro" id="IPR000595">
    <property type="entry name" value="cNMP-bd_dom"/>
</dbReference>
<dbReference type="Pfam" id="PF00027">
    <property type="entry name" value="cNMP_binding"/>
    <property type="match status" value="1"/>
</dbReference>
<dbReference type="AlphaFoldDB" id="A0A158IR83"/>
<sequence length="421" mass="46816">MPLSLVEDDCLRQKSADPIDNVRSGGISGIAGDTLHQEKAPQFRAVAAGEVVYSEGYAGNACIYVIAEGKIEISTRCDERRVVLAILGKDECFGECALLRSEPRGSTARALSFCRLIVIDPTAVEVELERVSPLLRHLMRSLIRRNKRVDEFLPAHTNADLLHGMVSYANLLSLMARAESQDARRHPSSENVSISFTDAFRQCQAIIGHPRMHIMAMFRRMETLNLIAFETARGDFDDDVASPTADDTAERQVIVFNPGRIVESSQRSADHSLGISIVTELEQAGLTNLDALIGIEKQLLLDKLSREHNGIPTSSKKPPRSTNEYESLADIEFIDDRTLFDTVNAFDPSDLAKMLVSATNRAVSERLLWVMTKARQHEVSRIIRSNPMIDPIEIDDISRRFIRLLKSIKTGATIPPVRLSI</sequence>
<organism evidence="2 3">
    <name type="scientific">Caballeronia udeis</name>
    <dbReference type="NCBI Taxonomy" id="1232866"/>
    <lineage>
        <taxon>Bacteria</taxon>
        <taxon>Pseudomonadati</taxon>
        <taxon>Pseudomonadota</taxon>
        <taxon>Betaproteobacteria</taxon>
        <taxon>Burkholderiales</taxon>
        <taxon>Burkholderiaceae</taxon>
        <taxon>Caballeronia</taxon>
    </lineage>
</organism>
<evidence type="ECO:0000313" key="2">
    <source>
        <dbReference type="EMBL" id="SAL58679.1"/>
    </source>
</evidence>
<dbReference type="CDD" id="cd00038">
    <property type="entry name" value="CAP_ED"/>
    <property type="match status" value="1"/>
</dbReference>
<proteinExistence type="predicted"/>
<evidence type="ECO:0000259" key="1">
    <source>
        <dbReference type="PROSITE" id="PS50042"/>
    </source>
</evidence>
<reference evidence="2 3" key="1">
    <citation type="submission" date="2016-01" db="EMBL/GenBank/DDBJ databases">
        <authorList>
            <person name="Oliw E.H."/>
        </authorList>
    </citation>
    <scope>NUCLEOTIDE SEQUENCE [LARGE SCALE GENOMIC DNA]</scope>
    <source>
        <strain evidence="2">LMG 27134</strain>
    </source>
</reference>
<dbReference type="InterPro" id="IPR018490">
    <property type="entry name" value="cNMP-bd_dom_sf"/>
</dbReference>
<protein>
    <submittedName>
        <fullName evidence="2">cAMP-binding protein</fullName>
    </submittedName>
</protein>
<dbReference type="InterPro" id="IPR014710">
    <property type="entry name" value="RmlC-like_jellyroll"/>
</dbReference>
<name>A0A158IR83_9BURK</name>
<dbReference type="SUPFAM" id="SSF51206">
    <property type="entry name" value="cAMP-binding domain-like"/>
    <property type="match status" value="1"/>
</dbReference>
<evidence type="ECO:0000313" key="3">
    <source>
        <dbReference type="Proteomes" id="UP000054683"/>
    </source>
</evidence>
<feature type="domain" description="Cyclic nucleotide-binding" evidence="1">
    <location>
        <begin position="63"/>
        <end position="145"/>
    </location>
</feature>
<gene>
    <name evidence="2" type="ORF">AWB69_06477</name>
</gene>
<dbReference type="SMART" id="SM00100">
    <property type="entry name" value="cNMP"/>
    <property type="match status" value="1"/>
</dbReference>
<accession>A0A158IR83</accession>
<dbReference type="PROSITE" id="PS50042">
    <property type="entry name" value="CNMP_BINDING_3"/>
    <property type="match status" value="1"/>
</dbReference>
<dbReference type="Proteomes" id="UP000054683">
    <property type="component" value="Unassembled WGS sequence"/>
</dbReference>
<dbReference type="EMBL" id="FCOK02000058">
    <property type="protein sequence ID" value="SAL58679.1"/>
    <property type="molecule type" value="Genomic_DNA"/>
</dbReference>
<dbReference type="Gene3D" id="2.60.120.10">
    <property type="entry name" value="Jelly Rolls"/>
    <property type="match status" value="1"/>
</dbReference>